<dbReference type="Gene3D" id="2.60.40.10">
    <property type="entry name" value="Immunoglobulins"/>
    <property type="match status" value="1"/>
</dbReference>
<gene>
    <name evidence="1" type="ORF">GCM10011487_65560</name>
</gene>
<organism evidence="1 2">
    <name type="scientific">Steroidobacter agaridevorans</name>
    <dbReference type="NCBI Taxonomy" id="2695856"/>
    <lineage>
        <taxon>Bacteria</taxon>
        <taxon>Pseudomonadati</taxon>
        <taxon>Pseudomonadota</taxon>
        <taxon>Gammaproteobacteria</taxon>
        <taxon>Steroidobacterales</taxon>
        <taxon>Steroidobacteraceae</taxon>
        <taxon>Steroidobacter</taxon>
    </lineage>
</organism>
<evidence type="ECO:0000313" key="1">
    <source>
        <dbReference type="EMBL" id="GFE84556.1"/>
    </source>
</evidence>
<dbReference type="AlphaFoldDB" id="A0A829YQ17"/>
<dbReference type="RefSeq" id="WP_161816148.1">
    <property type="nucleotide sequence ID" value="NZ_BLJN01000009.1"/>
</dbReference>
<dbReference type="InterPro" id="IPR013783">
    <property type="entry name" value="Ig-like_fold"/>
</dbReference>
<protein>
    <submittedName>
        <fullName evidence="1">Uncharacterized protein</fullName>
    </submittedName>
</protein>
<dbReference type="EMBL" id="BLJN01000009">
    <property type="protein sequence ID" value="GFE84556.1"/>
    <property type="molecule type" value="Genomic_DNA"/>
</dbReference>
<sequence>MTQDRDVLILDWLDLFDNEREYRLERRLVGDTEWREVGTEAAGDGERMLWKPSIHVSATYRLVAVLNDHSVPLHAGPNETEFEIDLGASPSTISVDQAEPVSGSVQVSVQNAGPALSVTYYLDNAQVAQSTSGGTFTATLPTERLPDGQRALTALVQKTEGLGKFVYRPLQVANPAPALLLNVTASSFDASAPVWMSAKTTSGPGIVQVAFFANDAPLAVVTTPSVAHEYSFAVDRWALPSGPTVFRAVATDYNGATVSMEQRFTIDHFPSKQITGLFDGMIATDGRLDVQATFGDDAPGATLTILVGEQSIVQTQTSPLTASYSLADLAPGEYPMVVRVRDASGNANLSKFRLIVPSTGLNYELLTMEAKELLAADAGSLLYRNLWDAIVLRDAAGAERRLPGPSPAMLDYWLIEDRVVARGDDRRMFVLNSDGSRIDLSAPDDLRASYHALVRGPWVIWANASAFRLYNVRTGATSTVQFGSSLLALRGYDLDTTPGHERLLFSADLNGVAGIYSHDLTSGTTQPLVSTSATNPRTDGTRMSWLSGSGYATSLLVAPIDNPTANTVLHTSVAAAHLEDGLLCWQDQDSKLYVNDGSTSTTTLLTGYEQWNAETLRDGHIMFREDNKMRVWTVAGGERVWLDTLARDAIQADGVAYFLTGSHGTLYRVSLP</sequence>
<proteinExistence type="predicted"/>
<evidence type="ECO:0000313" key="2">
    <source>
        <dbReference type="Proteomes" id="UP000445000"/>
    </source>
</evidence>
<accession>A0A829YQ17</accession>
<reference evidence="2" key="1">
    <citation type="submission" date="2020-01" db="EMBL/GenBank/DDBJ databases">
        <title>'Steroidobacter agaridevorans' sp. nov., agar-degrading bacteria isolated from rhizosphere soils.</title>
        <authorList>
            <person name="Ikenaga M."/>
            <person name="Kataoka M."/>
            <person name="Murouchi A."/>
            <person name="Katsuragi S."/>
            <person name="Sakai M."/>
        </authorList>
    </citation>
    <scope>NUCLEOTIDE SEQUENCE [LARGE SCALE GENOMIC DNA]</scope>
    <source>
        <strain evidence="2">YU21-B</strain>
    </source>
</reference>
<comment type="caution">
    <text evidence="1">The sequence shown here is derived from an EMBL/GenBank/DDBJ whole genome shotgun (WGS) entry which is preliminary data.</text>
</comment>
<dbReference type="Proteomes" id="UP000445000">
    <property type="component" value="Unassembled WGS sequence"/>
</dbReference>
<keyword evidence="2" id="KW-1185">Reference proteome</keyword>
<dbReference type="SUPFAM" id="SSF69304">
    <property type="entry name" value="Tricorn protease N-terminal domain"/>
    <property type="match status" value="1"/>
</dbReference>
<name>A0A829YQ17_9GAMM</name>